<dbReference type="Proteomes" id="UP000478571">
    <property type="component" value="Unassembled WGS sequence"/>
</dbReference>
<dbReference type="AlphaFoldDB" id="A0A6L8LRY4"/>
<dbReference type="GO" id="GO:0008675">
    <property type="term" value="F:2-dehydro-3-deoxy-phosphogluconate aldolase activity"/>
    <property type="evidence" value="ECO:0007669"/>
    <property type="project" value="UniProtKB-EC"/>
</dbReference>
<sequence length="207" mass="22162">MTSIDQQLAKLKVIPVIAINDLNAVVPLGRTLIENGLPCAEITFRTDCAAKAIQQLRAAYPDMLIGAGTVLTIKQVDDAIEAGADFIVSPGFNPKTVQYCLDNNVTIIPGVNNPSLVEQAMDFGMKTLKFFPAEPSGGTAMLKALSAVYPVKFMPTGGISIDNIDDYLSIDSVLACGGTWMVPSKLIDQGCWQKIGELVRQACLKLT</sequence>
<proteinExistence type="inferred from homology"/>
<dbReference type="PROSITE" id="PS00159">
    <property type="entry name" value="ALDOLASE_KDPG_KHG_1"/>
    <property type="match status" value="1"/>
</dbReference>
<dbReference type="RefSeq" id="WP_160927045.1">
    <property type="nucleotide sequence ID" value="NZ_WWEU01000001.1"/>
</dbReference>
<dbReference type="EMBL" id="WWEU01000001">
    <property type="protein sequence ID" value="MYM58313.1"/>
    <property type="molecule type" value="Genomic_DNA"/>
</dbReference>
<dbReference type="NCBIfam" id="TIGR01182">
    <property type="entry name" value="eda"/>
    <property type="match status" value="1"/>
</dbReference>
<dbReference type="PANTHER" id="PTHR30246">
    <property type="entry name" value="2-KETO-3-DEOXY-6-PHOSPHOGLUCONATE ALDOLASE"/>
    <property type="match status" value="1"/>
</dbReference>
<dbReference type="InterPro" id="IPR031337">
    <property type="entry name" value="KDPG/KHG_AS_1"/>
</dbReference>
<keyword evidence="8" id="KW-0119">Carbohydrate metabolism</keyword>
<comment type="caution">
    <text evidence="9">The sequence shown here is derived from an EMBL/GenBank/DDBJ whole genome shotgun (WGS) entry which is preliminary data.</text>
</comment>
<evidence type="ECO:0000313" key="9">
    <source>
        <dbReference type="EMBL" id="MYM58313.1"/>
    </source>
</evidence>
<dbReference type="InterPro" id="IPR031338">
    <property type="entry name" value="KDPG/KHG_AS_2"/>
</dbReference>
<keyword evidence="7" id="KW-0704">Schiff base</keyword>
<evidence type="ECO:0000256" key="2">
    <source>
        <dbReference type="ARBA" id="ARBA00004736"/>
    </source>
</evidence>
<comment type="similarity">
    <text evidence="3">Belongs to the KHG/KDPG aldolase family.</text>
</comment>
<protein>
    <recommendedName>
        <fullName evidence="5">2-dehydro-3-deoxy-phosphogluconate aldolase</fullName>
        <ecNumber evidence="5">4.1.2.14</ecNumber>
    </recommendedName>
</protein>
<evidence type="ECO:0000313" key="10">
    <source>
        <dbReference type="Proteomes" id="UP000478571"/>
    </source>
</evidence>
<name>A0A6L8LRY4_9VIBR</name>
<evidence type="ECO:0000256" key="1">
    <source>
        <dbReference type="ARBA" id="ARBA00000654"/>
    </source>
</evidence>
<comment type="catalytic activity">
    <reaction evidence="1">
        <text>2-dehydro-3-deoxy-6-phospho-D-gluconate = D-glyceraldehyde 3-phosphate + pyruvate</text>
        <dbReference type="Rhea" id="RHEA:17089"/>
        <dbReference type="ChEBI" id="CHEBI:15361"/>
        <dbReference type="ChEBI" id="CHEBI:57569"/>
        <dbReference type="ChEBI" id="CHEBI:59776"/>
        <dbReference type="EC" id="4.1.2.14"/>
    </reaction>
</comment>
<organism evidence="9 10">
    <name type="scientific">Vibrio tetraodonis subsp. pristinus</name>
    <dbReference type="NCBI Taxonomy" id="2695891"/>
    <lineage>
        <taxon>Bacteria</taxon>
        <taxon>Pseudomonadati</taxon>
        <taxon>Pseudomonadota</taxon>
        <taxon>Gammaproteobacteria</taxon>
        <taxon>Vibrionales</taxon>
        <taxon>Vibrionaceae</taxon>
        <taxon>Vibrio</taxon>
    </lineage>
</organism>
<accession>A0A6L8LRY4</accession>
<dbReference type="EC" id="4.1.2.14" evidence="5"/>
<dbReference type="InterPro" id="IPR000887">
    <property type="entry name" value="Aldlse_KDPG_KHG"/>
</dbReference>
<comment type="pathway">
    <text evidence="2">Carbohydrate acid metabolism; 2-dehydro-3-deoxy-D-gluconate degradation; D-glyceraldehyde 3-phosphate and pyruvate from 2-dehydro-3-deoxy-D-gluconate: step 2/2.</text>
</comment>
<comment type="subunit">
    <text evidence="4">Homotrimer.</text>
</comment>
<evidence type="ECO:0000256" key="5">
    <source>
        <dbReference type="ARBA" id="ARBA00013063"/>
    </source>
</evidence>
<dbReference type="InterPro" id="IPR013785">
    <property type="entry name" value="Aldolase_TIM"/>
</dbReference>
<gene>
    <name evidence="9" type="primary">eda</name>
    <name evidence="9" type="ORF">GTG28_03685</name>
</gene>
<evidence type="ECO:0000256" key="7">
    <source>
        <dbReference type="ARBA" id="ARBA00023270"/>
    </source>
</evidence>
<dbReference type="Pfam" id="PF01081">
    <property type="entry name" value="Aldolase"/>
    <property type="match status" value="1"/>
</dbReference>
<dbReference type="PROSITE" id="PS00160">
    <property type="entry name" value="ALDOLASE_KDPG_KHG_2"/>
    <property type="match status" value="1"/>
</dbReference>
<evidence type="ECO:0000256" key="4">
    <source>
        <dbReference type="ARBA" id="ARBA00011233"/>
    </source>
</evidence>
<evidence type="ECO:0000256" key="8">
    <source>
        <dbReference type="ARBA" id="ARBA00023277"/>
    </source>
</evidence>
<dbReference type="CDD" id="cd00452">
    <property type="entry name" value="KDPG_aldolase"/>
    <property type="match status" value="1"/>
</dbReference>
<evidence type="ECO:0000256" key="3">
    <source>
        <dbReference type="ARBA" id="ARBA00006906"/>
    </source>
</evidence>
<dbReference type="NCBIfam" id="NF004325">
    <property type="entry name" value="PRK05718.1"/>
    <property type="match status" value="1"/>
</dbReference>
<evidence type="ECO:0000256" key="6">
    <source>
        <dbReference type="ARBA" id="ARBA00023239"/>
    </source>
</evidence>
<dbReference type="PANTHER" id="PTHR30246:SF1">
    <property type="entry name" value="2-DEHYDRO-3-DEOXY-6-PHOSPHOGALACTONATE ALDOLASE-RELATED"/>
    <property type="match status" value="1"/>
</dbReference>
<dbReference type="SUPFAM" id="SSF51569">
    <property type="entry name" value="Aldolase"/>
    <property type="match status" value="1"/>
</dbReference>
<keyword evidence="6 9" id="KW-0456">Lyase</keyword>
<dbReference type="Gene3D" id="3.20.20.70">
    <property type="entry name" value="Aldolase class I"/>
    <property type="match status" value="1"/>
</dbReference>
<reference evidence="9 10" key="1">
    <citation type="submission" date="2020-01" db="EMBL/GenBank/DDBJ databases">
        <title>Draft Genome Sequence of Vibrio sp. strain OCN044, Isolated from a Healthy Coral at Palmyra Atoll.</title>
        <authorList>
            <person name="Videau P."/>
            <person name="Loughran R."/>
            <person name="Esquivel A."/>
            <person name="Deadmond M."/>
            <person name="Paddock B.E."/>
            <person name="Saw J.H."/>
            <person name="Ushijima B."/>
        </authorList>
    </citation>
    <scope>NUCLEOTIDE SEQUENCE [LARGE SCALE GENOMIC DNA]</scope>
    <source>
        <strain evidence="9 10">OCN044</strain>
    </source>
</reference>
<keyword evidence="10" id="KW-1185">Reference proteome</keyword>